<evidence type="ECO:0000256" key="1">
    <source>
        <dbReference type="ARBA" id="ARBA00000085"/>
    </source>
</evidence>
<dbReference type="SUPFAM" id="SSF55874">
    <property type="entry name" value="ATPase domain of HSP90 chaperone/DNA topoisomerase II/histidine kinase"/>
    <property type="match status" value="1"/>
</dbReference>
<feature type="transmembrane region" description="Helical" evidence="5">
    <location>
        <begin position="107"/>
        <end position="124"/>
    </location>
</feature>
<accession>A0ABZ2KV63</accession>
<keyword evidence="4" id="KW-0175">Coiled coil</keyword>
<keyword evidence="5" id="KW-1133">Transmembrane helix</keyword>
<keyword evidence="7" id="KW-0067">ATP-binding</keyword>
<feature type="transmembrane region" description="Helical" evidence="5">
    <location>
        <begin position="83"/>
        <end position="101"/>
    </location>
</feature>
<dbReference type="InterPro" id="IPR036890">
    <property type="entry name" value="HATPase_C_sf"/>
</dbReference>
<dbReference type="RefSeq" id="WP_394832137.1">
    <property type="nucleotide sequence ID" value="NZ_CP089929.1"/>
</dbReference>
<dbReference type="Gene3D" id="1.10.287.130">
    <property type="match status" value="1"/>
</dbReference>
<dbReference type="InterPro" id="IPR005467">
    <property type="entry name" value="His_kinase_dom"/>
</dbReference>
<dbReference type="InterPro" id="IPR003661">
    <property type="entry name" value="HisK_dim/P_dom"/>
</dbReference>
<feature type="transmembrane region" description="Helical" evidence="5">
    <location>
        <begin position="131"/>
        <end position="153"/>
    </location>
</feature>
<dbReference type="Pfam" id="PF02518">
    <property type="entry name" value="HATPase_c"/>
    <property type="match status" value="1"/>
</dbReference>
<dbReference type="CDD" id="cd00082">
    <property type="entry name" value="HisKA"/>
    <property type="match status" value="1"/>
</dbReference>
<evidence type="ECO:0000256" key="3">
    <source>
        <dbReference type="ARBA" id="ARBA00022553"/>
    </source>
</evidence>
<feature type="domain" description="Histidine kinase" evidence="6">
    <location>
        <begin position="229"/>
        <end position="450"/>
    </location>
</feature>
<dbReference type="PRINTS" id="PR00344">
    <property type="entry name" value="BCTRLSENSOR"/>
</dbReference>
<dbReference type="PANTHER" id="PTHR43065:SF42">
    <property type="entry name" value="TWO-COMPONENT SENSOR PPRA"/>
    <property type="match status" value="1"/>
</dbReference>
<comment type="catalytic activity">
    <reaction evidence="1">
        <text>ATP + protein L-histidine = ADP + protein N-phospho-L-histidine.</text>
        <dbReference type="EC" id="2.7.13.3"/>
    </reaction>
</comment>
<dbReference type="Proteomes" id="UP001374803">
    <property type="component" value="Chromosome"/>
</dbReference>
<keyword evidence="7" id="KW-0547">Nucleotide-binding</keyword>
<dbReference type="GO" id="GO:0005524">
    <property type="term" value="F:ATP binding"/>
    <property type="evidence" value="ECO:0007669"/>
    <property type="project" value="UniProtKB-KW"/>
</dbReference>
<dbReference type="InterPro" id="IPR036097">
    <property type="entry name" value="HisK_dim/P_sf"/>
</dbReference>
<sequence length="453" mass="47468">MVPPSSTPTADIRHVSPSIGLAWLVRLRWGAVGLQTVLVLVARLALGLTFPLTVIVPLLVVTATSNAALALGLRRGARSSQRILTAVLVFDTLVLTLMLHATGGAANPFSVFYLVQVALAALLLDASGTWLVAMFTSIGFGTLFAGLVFPGVAPVQPHVHHAGMDMSGSSFSVHLQGMWAAYTLAALFVGYFVTRLARALERQRRDLLALQEVAAKAEKLASLSTLAAGAAHELGTPLATIAVVAKELERASERAGGDVKLDPKSIADDARLLRAEAERCRTILAQMGAHAGENQGEAPRAVSANRIAEDVLAALDEGRSKRVAVHVSDAALTVMAPPRALVQVLLNVVRNGLDASDDVPSPRRQVRLELSPSTAGGFVDFQVTDEGSGIPPELVVRLGEPFLTTKAPGRGLGLGLFLVRAFVERTGGRLDIASRVGEGTKVTLSVPAGEASA</sequence>
<evidence type="ECO:0000313" key="7">
    <source>
        <dbReference type="EMBL" id="WXB02508.1"/>
    </source>
</evidence>
<keyword evidence="8" id="KW-1185">Reference proteome</keyword>
<evidence type="ECO:0000259" key="6">
    <source>
        <dbReference type="PROSITE" id="PS50109"/>
    </source>
</evidence>
<keyword evidence="3" id="KW-0597">Phosphoprotein</keyword>
<feature type="coiled-coil region" evidence="4">
    <location>
        <begin position="193"/>
        <end position="220"/>
    </location>
</feature>
<dbReference type="SUPFAM" id="SSF47384">
    <property type="entry name" value="Homodimeric domain of signal transducing histidine kinase"/>
    <property type="match status" value="1"/>
</dbReference>
<evidence type="ECO:0000256" key="5">
    <source>
        <dbReference type="SAM" id="Phobius"/>
    </source>
</evidence>
<dbReference type="PROSITE" id="PS50109">
    <property type="entry name" value="HIS_KIN"/>
    <property type="match status" value="1"/>
</dbReference>
<dbReference type="SMART" id="SM00387">
    <property type="entry name" value="HATPase_c"/>
    <property type="match status" value="1"/>
</dbReference>
<keyword evidence="5" id="KW-0812">Transmembrane</keyword>
<evidence type="ECO:0000313" key="8">
    <source>
        <dbReference type="Proteomes" id="UP001374803"/>
    </source>
</evidence>
<evidence type="ECO:0000256" key="2">
    <source>
        <dbReference type="ARBA" id="ARBA00012438"/>
    </source>
</evidence>
<reference evidence="7" key="1">
    <citation type="submission" date="2021-12" db="EMBL/GenBank/DDBJ databases">
        <title>Discovery of the Pendulisporaceae a myxobacterial family with distinct sporulation behavior and unique specialized metabolism.</title>
        <authorList>
            <person name="Garcia R."/>
            <person name="Popoff A."/>
            <person name="Bader C.D."/>
            <person name="Loehr J."/>
            <person name="Walesch S."/>
            <person name="Walt C."/>
            <person name="Boldt J."/>
            <person name="Bunk B."/>
            <person name="Haeckl F.J.F.P.J."/>
            <person name="Gunesch A.P."/>
            <person name="Birkelbach J."/>
            <person name="Nuebel U."/>
            <person name="Pietschmann T."/>
            <person name="Bach T."/>
            <person name="Mueller R."/>
        </authorList>
    </citation>
    <scope>NUCLEOTIDE SEQUENCE</scope>
    <source>
        <strain evidence="7">MSr11367</strain>
    </source>
</reference>
<dbReference type="InterPro" id="IPR004358">
    <property type="entry name" value="Sig_transdc_His_kin-like_C"/>
</dbReference>
<keyword evidence="5" id="KW-0472">Membrane</keyword>
<dbReference type="Gene3D" id="3.30.565.10">
    <property type="entry name" value="Histidine kinase-like ATPase, C-terminal domain"/>
    <property type="match status" value="1"/>
</dbReference>
<organism evidence="7 8">
    <name type="scientific">Pendulispora rubella</name>
    <dbReference type="NCBI Taxonomy" id="2741070"/>
    <lineage>
        <taxon>Bacteria</taxon>
        <taxon>Pseudomonadati</taxon>
        <taxon>Myxococcota</taxon>
        <taxon>Myxococcia</taxon>
        <taxon>Myxococcales</taxon>
        <taxon>Sorangiineae</taxon>
        <taxon>Pendulisporaceae</taxon>
        <taxon>Pendulispora</taxon>
    </lineage>
</organism>
<dbReference type="InterPro" id="IPR003594">
    <property type="entry name" value="HATPase_dom"/>
</dbReference>
<name>A0ABZ2KV63_9BACT</name>
<gene>
    <name evidence="7" type="ORF">LVJ94_37030</name>
</gene>
<evidence type="ECO:0000256" key="4">
    <source>
        <dbReference type="SAM" id="Coils"/>
    </source>
</evidence>
<dbReference type="EC" id="2.7.13.3" evidence="2"/>
<dbReference type="SMART" id="SM00388">
    <property type="entry name" value="HisKA"/>
    <property type="match status" value="1"/>
</dbReference>
<protein>
    <recommendedName>
        <fullName evidence="2">histidine kinase</fullName>
        <ecNumber evidence="2">2.7.13.3</ecNumber>
    </recommendedName>
</protein>
<proteinExistence type="predicted"/>
<feature type="transmembrane region" description="Helical" evidence="5">
    <location>
        <begin position="173"/>
        <end position="194"/>
    </location>
</feature>
<dbReference type="PANTHER" id="PTHR43065">
    <property type="entry name" value="SENSOR HISTIDINE KINASE"/>
    <property type="match status" value="1"/>
</dbReference>
<dbReference type="EMBL" id="CP089983">
    <property type="protein sequence ID" value="WXB02508.1"/>
    <property type="molecule type" value="Genomic_DNA"/>
</dbReference>